<dbReference type="AlphaFoldDB" id="A0A0E9Y297"/>
<name>A0A0E9Y297_ANGAN</name>
<proteinExistence type="predicted"/>
<dbReference type="EMBL" id="GBXM01000399">
    <property type="protein sequence ID" value="JAI08179.1"/>
    <property type="molecule type" value="Transcribed_RNA"/>
</dbReference>
<accession>A0A0E9Y297</accession>
<organism evidence="1">
    <name type="scientific">Anguilla anguilla</name>
    <name type="common">European freshwater eel</name>
    <name type="synonym">Muraena anguilla</name>
    <dbReference type="NCBI Taxonomy" id="7936"/>
    <lineage>
        <taxon>Eukaryota</taxon>
        <taxon>Metazoa</taxon>
        <taxon>Chordata</taxon>
        <taxon>Craniata</taxon>
        <taxon>Vertebrata</taxon>
        <taxon>Euteleostomi</taxon>
        <taxon>Actinopterygii</taxon>
        <taxon>Neopterygii</taxon>
        <taxon>Teleostei</taxon>
        <taxon>Anguilliformes</taxon>
        <taxon>Anguillidae</taxon>
        <taxon>Anguilla</taxon>
    </lineage>
</organism>
<evidence type="ECO:0000313" key="1">
    <source>
        <dbReference type="EMBL" id="JAI08179.1"/>
    </source>
</evidence>
<protein>
    <submittedName>
        <fullName evidence="1">Uncharacterized protein</fullName>
    </submittedName>
</protein>
<reference evidence="1" key="2">
    <citation type="journal article" date="2015" name="Fish Shellfish Immunol.">
        <title>Early steps in the European eel (Anguilla anguilla)-Vibrio vulnificus interaction in the gills: Role of the RtxA13 toxin.</title>
        <authorList>
            <person name="Callol A."/>
            <person name="Pajuelo D."/>
            <person name="Ebbesson L."/>
            <person name="Teles M."/>
            <person name="MacKenzie S."/>
            <person name="Amaro C."/>
        </authorList>
    </citation>
    <scope>NUCLEOTIDE SEQUENCE</scope>
</reference>
<reference evidence="1" key="1">
    <citation type="submission" date="2014-11" db="EMBL/GenBank/DDBJ databases">
        <authorList>
            <person name="Amaro Gonzalez C."/>
        </authorList>
    </citation>
    <scope>NUCLEOTIDE SEQUENCE</scope>
</reference>
<sequence>MKIMNRNLVLFITDSVLHYNISFCKYLKMKTLHYTK</sequence>